<reference evidence="1 2" key="1">
    <citation type="submission" date="2013-05" db="EMBL/GenBank/DDBJ databases">
        <authorList>
            <person name="Richards V.P."/>
            <person name="Durkin S.A.S."/>
            <person name="Kim M."/>
            <person name="Pavinski Bitar P.D."/>
            <person name="Stanhope M.J."/>
            <person name="Town C.D."/>
            <person name="Venter J.C."/>
        </authorList>
    </citation>
    <scope>NUCLEOTIDE SEQUENCE [LARGE SCALE GENOMIC DNA]</scope>
    <source>
        <strain evidence="1 2">LMG 14747</strain>
    </source>
</reference>
<proteinExistence type="predicted"/>
<dbReference type="AlphaFoldDB" id="V6Z0J5"/>
<comment type="caution">
    <text evidence="1">The sequence shown here is derived from an EMBL/GenBank/DDBJ whole genome shotgun (WGS) entry which is preliminary data.</text>
</comment>
<gene>
    <name evidence="1" type="ORF">SAG0136_00440</name>
</gene>
<accession>V6Z0J5</accession>
<dbReference type="EMBL" id="ANQC01000006">
    <property type="protein sequence ID" value="ESV53756.1"/>
    <property type="molecule type" value="Genomic_DNA"/>
</dbReference>
<name>V6Z0J5_STRAG</name>
<evidence type="ECO:0000313" key="1">
    <source>
        <dbReference type="EMBL" id="ESV53756.1"/>
    </source>
</evidence>
<protein>
    <submittedName>
        <fullName evidence="1">Uncharacterized protein</fullName>
    </submittedName>
</protein>
<organism evidence="1 2">
    <name type="scientific">Streptococcus agalactiae LMG 14747</name>
    <dbReference type="NCBI Taxonomy" id="1154860"/>
    <lineage>
        <taxon>Bacteria</taxon>
        <taxon>Bacillati</taxon>
        <taxon>Bacillota</taxon>
        <taxon>Bacilli</taxon>
        <taxon>Lactobacillales</taxon>
        <taxon>Streptococcaceae</taxon>
        <taxon>Streptococcus</taxon>
    </lineage>
</organism>
<sequence length="40" mass="4541">MKSKQQGGKETTMSPFHDSIVLENLAIVKLTLLQLLNIWD</sequence>
<evidence type="ECO:0000313" key="2">
    <source>
        <dbReference type="Proteomes" id="UP000018482"/>
    </source>
</evidence>
<dbReference type="Proteomes" id="UP000018482">
    <property type="component" value="Unassembled WGS sequence"/>
</dbReference>